<dbReference type="InterPro" id="IPR050950">
    <property type="entry name" value="HTH-type_LysR_regulators"/>
</dbReference>
<organism evidence="2 3">
    <name type="scientific">Ramlibacter lithotrophicus</name>
    <dbReference type="NCBI Taxonomy" id="2606681"/>
    <lineage>
        <taxon>Bacteria</taxon>
        <taxon>Pseudomonadati</taxon>
        <taxon>Pseudomonadota</taxon>
        <taxon>Betaproteobacteria</taxon>
        <taxon>Burkholderiales</taxon>
        <taxon>Comamonadaceae</taxon>
        <taxon>Ramlibacter</taxon>
    </lineage>
</organism>
<evidence type="ECO:0000259" key="1">
    <source>
        <dbReference type="PROSITE" id="PS50931"/>
    </source>
</evidence>
<comment type="caution">
    <text evidence="2">The sequence shown here is derived from an EMBL/GenBank/DDBJ whole genome shotgun (WGS) entry which is preliminary data.</text>
</comment>
<dbReference type="InterPro" id="IPR036388">
    <property type="entry name" value="WH-like_DNA-bd_sf"/>
</dbReference>
<protein>
    <submittedName>
        <fullName evidence="2">LysR family transcriptional regulator</fullName>
    </submittedName>
</protein>
<dbReference type="GO" id="GO:0003700">
    <property type="term" value="F:DNA-binding transcription factor activity"/>
    <property type="evidence" value="ECO:0007669"/>
    <property type="project" value="InterPro"/>
</dbReference>
<dbReference type="InterPro" id="IPR036390">
    <property type="entry name" value="WH_DNA-bd_sf"/>
</dbReference>
<name>A0A7X6DI48_9BURK</name>
<sequence>MNSQHTPGIADSVLLNSRKQGLPYGPRTAHDVPPPESLWLVRDSVGADAAEVTDQRGKAKLGGLDFLSIRLVVFCADKRCLSAAARECSISLSAASHRLTNLEKALNTRLFKRDHLGLQPTQAGTVFATHARAILLTLYSAERRLTALSSAGV</sequence>
<evidence type="ECO:0000313" key="3">
    <source>
        <dbReference type="Proteomes" id="UP000521868"/>
    </source>
</evidence>
<dbReference type="Pfam" id="PF00126">
    <property type="entry name" value="HTH_1"/>
    <property type="match status" value="1"/>
</dbReference>
<dbReference type="PANTHER" id="PTHR30419:SF8">
    <property type="entry name" value="NITROGEN ASSIMILATION TRANSCRIPTIONAL ACTIVATOR-RELATED"/>
    <property type="match status" value="1"/>
</dbReference>
<dbReference type="PROSITE" id="PS50931">
    <property type="entry name" value="HTH_LYSR"/>
    <property type="match status" value="1"/>
</dbReference>
<feature type="domain" description="HTH lysR-type" evidence="1">
    <location>
        <begin position="81"/>
        <end position="121"/>
    </location>
</feature>
<reference evidence="2 3" key="1">
    <citation type="journal article" date="2020" name="Nature">
        <title>Bacterial chemolithoautotrophy via manganese oxidation.</title>
        <authorList>
            <person name="Yu H."/>
            <person name="Leadbetter J.R."/>
        </authorList>
    </citation>
    <scope>NUCLEOTIDE SEQUENCE [LARGE SCALE GENOMIC DNA]</scope>
    <source>
        <strain evidence="2 3">RBP-1</strain>
    </source>
</reference>
<accession>A0A7X6DI48</accession>
<dbReference type="AlphaFoldDB" id="A0A7X6DI48"/>
<keyword evidence="3" id="KW-1185">Reference proteome</keyword>
<dbReference type="Gene3D" id="1.10.10.10">
    <property type="entry name" value="Winged helix-like DNA-binding domain superfamily/Winged helix DNA-binding domain"/>
    <property type="match status" value="1"/>
</dbReference>
<dbReference type="GO" id="GO:0005829">
    <property type="term" value="C:cytosol"/>
    <property type="evidence" value="ECO:0007669"/>
    <property type="project" value="TreeGrafter"/>
</dbReference>
<evidence type="ECO:0000313" key="2">
    <source>
        <dbReference type="EMBL" id="NKE67604.1"/>
    </source>
</evidence>
<dbReference type="InterPro" id="IPR000847">
    <property type="entry name" value="LysR_HTH_N"/>
</dbReference>
<dbReference type="SUPFAM" id="SSF46785">
    <property type="entry name" value="Winged helix' DNA-binding domain"/>
    <property type="match status" value="1"/>
</dbReference>
<dbReference type="Proteomes" id="UP000521868">
    <property type="component" value="Unassembled WGS sequence"/>
</dbReference>
<dbReference type="PANTHER" id="PTHR30419">
    <property type="entry name" value="HTH-TYPE TRANSCRIPTIONAL REGULATOR YBHD"/>
    <property type="match status" value="1"/>
</dbReference>
<dbReference type="RefSeq" id="WP_168108712.1">
    <property type="nucleotide sequence ID" value="NZ_VTOX01000006.1"/>
</dbReference>
<gene>
    <name evidence="2" type="ORF">RAMLITH_17410</name>
</gene>
<proteinExistence type="predicted"/>
<dbReference type="EMBL" id="VTOX01000006">
    <property type="protein sequence ID" value="NKE67604.1"/>
    <property type="molecule type" value="Genomic_DNA"/>
</dbReference>